<feature type="compositionally biased region" description="Low complexity" evidence="4">
    <location>
        <begin position="546"/>
        <end position="578"/>
    </location>
</feature>
<feature type="compositionally biased region" description="Low complexity" evidence="4">
    <location>
        <begin position="518"/>
        <end position="529"/>
    </location>
</feature>
<evidence type="ECO:0000313" key="5">
    <source>
        <dbReference type="EMBL" id="QOV97646.1"/>
    </source>
</evidence>
<feature type="compositionally biased region" description="Low complexity" evidence="4">
    <location>
        <begin position="407"/>
        <end position="423"/>
    </location>
</feature>
<evidence type="ECO:0000256" key="1">
    <source>
        <dbReference type="ARBA" id="ARBA00022741"/>
    </source>
</evidence>
<dbReference type="Pfam" id="PF00012">
    <property type="entry name" value="HSP70"/>
    <property type="match status" value="1"/>
</dbReference>
<evidence type="ECO:0000256" key="3">
    <source>
        <dbReference type="ARBA" id="ARBA00023186"/>
    </source>
</evidence>
<gene>
    <name evidence="5" type="ORF">INP59_17135</name>
</gene>
<dbReference type="Proteomes" id="UP000593818">
    <property type="component" value="Chromosome"/>
</dbReference>
<keyword evidence="1" id="KW-0547">Nucleotide-binding</keyword>
<dbReference type="Gene3D" id="3.90.640.10">
    <property type="entry name" value="Actin, Chain A, domain 4"/>
    <property type="match status" value="1"/>
</dbReference>
<dbReference type="RefSeq" id="WP_193902426.1">
    <property type="nucleotide sequence ID" value="NZ_CP063450.1"/>
</dbReference>
<dbReference type="Gene3D" id="3.30.420.40">
    <property type="match status" value="2"/>
</dbReference>
<feature type="region of interest" description="Disordered" evidence="4">
    <location>
        <begin position="336"/>
        <end position="578"/>
    </location>
</feature>
<organism evidence="5 6">
    <name type="scientific">Rhodococcus pyridinivorans</name>
    <dbReference type="NCBI Taxonomy" id="103816"/>
    <lineage>
        <taxon>Bacteria</taxon>
        <taxon>Bacillati</taxon>
        <taxon>Actinomycetota</taxon>
        <taxon>Actinomycetes</taxon>
        <taxon>Mycobacteriales</taxon>
        <taxon>Nocardiaceae</taxon>
        <taxon>Rhodococcus</taxon>
    </lineage>
</organism>
<dbReference type="PANTHER" id="PTHR45639">
    <property type="entry name" value="HSC70CB, ISOFORM G-RELATED"/>
    <property type="match status" value="1"/>
</dbReference>
<evidence type="ECO:0000256" key="2">
    <source>
        <dbReference type="ARBA" id="ARBA00022840"/>
    </source>
</evidence>
<proteinExistence type="predicted"/>
<feature type="compositionally biased region" description="Low complexity" evidence="4">
    <location>
        <begin position="458"/>
        <end position="511"/>
    </location>
</feature>
<dbReference type="InterPro" id="IPR013126">
    <property type="entry name" value="Hsp_70_fam"/>
</dbReference>
<dbReference type="AlphaFoldDB" id="A0A7M2XIG1"/>
<dbReference type="GO" id="GO:0005524">
    <property type="term" value="F:ATP binding"/>
    <property type="evidence" value="ECO:0007669"/>
    <property type="project" value="UniProtKB-KW"/>
</dbReference>
<evidence type="ECO:0000313" key="6">
    <source>
        <dbReference type="Proteomes" id="UP000593818"/>
    </source>
</evidence>
<dbReference type="InterPro" id="IPR043129">
    <property type="entry name" value="ATPase_NBD"/>
</dbReference>
<keyword evidence="6" id="KW-1185">Reference proteome</keyword>
<dbReference type="SUPFAM" id="SSF53067">
    <property type="entry name" value="Actin-like ATPase domain"/>
    <property type="match status" value="1"/>
</dbReference>
<protein>
    <submittedName>
        <fullName evidence="5">Hsp70 family protein</fullName>
    </submittedName>
</protein>
<dbReference type="GO" id="GO:0140662">
    <property type="term" value="F:ATP-dependent protein folding chaperone"/>
    <property type="evidence" value="ECO:0007669"/>
    <property type="project" value="InterPro"/>
</dbReference>
<reference evidence="5 6" key="1">
    <citation type="submission" date="2020-10" db="EMBL/GenBank/DDBJ databases">
        <title>Whole genome sequence of oil-degrading bacteria Rhodococcus pyridinivorans strain 5Ap.</title>
        <authorList>
            <person name="Akhremchuk A.E."/>
            <person name="Valentovich L.N."/>
            <person name="Charniauskaya M.I."/>
            <person name="Bukliarevich H.A."/>
            <person name="Titok M.A."/>
        </authorList>
    </citation>
    <scope>NUCLEOTIDE SEQUENCE [LARGE SCALE GENOMIC DNA]</scope>
    <source>
        <strain evidence="5 6">5Ap</strain>
    </source>
</reference>
<keyword evidence="2" id="KW-0067">ATP-binding</keyword>
<dbReference type="EMBL" id="CP063450">
    <property type="protein sequence ID" value="QOV97646.1"/>
    <property type="molecule type" value="Genomic_DNA"/>
</dbReference>
<keyword evidence="3" id="KW-0143">Chaperone</keyword>
<sequence>MPTSLGISVGASGAGSALRVDAAHAPTTEFRRLASESQPGRDLGDLVFDAVSLTSPRGTARGADSPAIITVAYRTEEQAHEIRTAAERTGHMVRLVPETTAALEYLYTVGVRREPGAIALVDIGATGTTVSVLDRETGTLLRSARTETVGGDALTARVLDHVRNATERMRTRRQIDPGLLAARCQGAQEALSSATTTRIDIAEAGPDATVTLTRAQLDELTTDLADEAAAFTRRICSSTDPVPETMALIGGAAASPVLAAAISAEFDGEIVTVPEPGAAAAIGAALSADSPSSVGYTVVGALSRTGNRSSGRVSGAVAGLLVLSAIMAGFATQHFTERDSSDAQVSPRFTSGDVPTQEAGPGESAVPSQDPPPEPVTSRSTRDAPAPTTVPWPLPTVEHTVPSTQDPWPTVPESSSTTVTPTPIDQVPTPGSTAEEESDPDRPFTSPDSETAPRPDPDSTAPDSTAPDTTAPDTTAPDTTAPDTTEPTTPPETTSPAPTDPETTEPSTGVSPTPPSTTSPTETPSASSTGAYPTDLSSTIASVTEEGTTVPSTGQTTTGKTTTGETTTGSGTSEIAPT</sequence>
<evidence type="ECO:0000256" key="4">
    <source>
        <dbReference type="SAM" id="MobiDB-lite"/>
    </source>
</evidence>
<name>A0A7M2XIG1_9NOCA</name>
<accession>A0A7M2XIG1</accession>